<dbReference type="SUPFAM" id="SSF56112">
    <property type="entry name" value="Protein kinase-like (PK-like)"/>
    <property type="match status" value="1"/>
</dbReference>
<dbReference type="InterPro" id="IPR008266">
    <property type="entry name" value="Tyr_kinase_AS"/>
</dbReference>
<dbReference type="GO" id="GO:0004674">
    <property type="term" value="F:protein serine/threonine kinase activity"/>
    <property type="evidence" value="ECO:0007669"/>
    <property type="project" value="UniProtKB-KW"/>
</dbReference>
<evidence type="ECO:0000256" key="4">
    <source>
        <dbReference type="ARBA" id="ARBA00022840"/>
    </source>
</evidence>
<feature type="domain" description="Protein kinase" evidence="7">
    <location>
        <begin position="15"/>
        <end position="235"/>
    </location>
</feature>
<keyword evidence="8" id="KW-0723">Serine/threonine-protein kinase</keyword>
<protein>
    <submittedName>
        <fullName evidence="8">Serine/threonine protein kinase</fullName>
    </submittedName>
</protein>
<evidence type="ECO:0000256" key="5">
    <source>
        <dbReference type="PROSITE-ProRule" id="PRU10141"/>
    </source>
</evidence>
<feature type="region of interest" description="Disordered" evidence="6">
    <location>
        <begin position="232"/>
        <end position="271"/>
    </location>
</feature>
<dbReference type="PANTHER" id="PTHR43289:SF34">
    <property type="entry name" value="SERINE_THREONINE-PROTEIN KINASE YBDM-RELATED"/>
    <property type="match status" value="1"/>
</dbReference>
<dbReference type="CDD" id="cd14014">
    <property type="entry name" value="STKc_PknB_like"/>
    <property type="match status" value="1"/>
</dbReference>
<feature type="binding site" evidence="5">
    <location>
        <position position="43"/>
    </location>
    <ligand>
        <name>ATP</name>
        <dbReference type="ChEBI" id="CHEBI:30616"/>
    </ligand>
</feature>
<evidence type="ECO:0000256" key="6">
    <source>
        <dbReference type="SAM" id="MobiDB-lite"/>
    </source>
</evidence>
<evidence type="ECO:0000256" key="2">
    <source>
        <dbReference type="ARBA" id="ARBA00022741"/>
    </source>
</evidence>
<dbReference type="RefSeq" id="WP_208881810.1">
    <property type="nucleotide sequence ID" value="NZ_CP031320.1"/>
</dbReference>
<dbReference type="Pfam" id="PF00069">
    <property type="entry name" value="Pkinase"/>
    <property type="match status" value="1"/>
</dbReference>
<feature type="region of interest" description="Disordered" evidence="6">
    <location>
        <begin position="288"/>
        <end position="308"/>
    </location>
</feature>
<organism evidence="8 9">
    <name type="scientific">Streptomyces armeniacus</name>
    <dbReference type="NCBI Taxonomy" id="83291"/>
    <lineage>
        <taxon>Bacteria</taxon>
        <taxon>Bacillati</taxon>
        <taxon>Actinomycetota</taxon>
        <taxon>Actinomycetes</taxon>
        <taxon>Kitasatosporales</taxon>
        <taxon>Streptomycetaceae</taxon>
        <taxon>Streptomyces</taxon>
    </lineage>
</organism>
<dbReference type="InterPro" id="IPR017441">
    <property type="entry name" value="Protein_kinase_ATP_BS"/>
</dbReference>
<sequence length="483" mass="49798">MERLDRGDPRTVGRYRILARVGTGGMATVYLGRSRGGRAAAVKVMHAEFAREPEFRERFRYEVGVTTAAGGAYSPPVLGADPDAAVPWMATEFLPSVSLREAVERYGPLPGDAVLRLAAGLAEALAALHRAGVVHLDVTPANVLLTADGPRLVDFGIAAGARTSGHAGSWGYMSPEQVAGDAGPPSDVYSLGATLDHARGGEDNERAAALRTLIADCRRPDPADRPTAAELTRRLAGAEAEAEGGAEGGAEVEAEAGGTAGGAAESTAGDPVRDVARWLPPAVTAAIDARASAADNPPAPPPPRPGRRRLLAAGAAAVVTAAGGTAAVLALTRGDDTRSGPGNALRETPGAVPAASNSPSYPSDPSPSPSADPVRLEFVITGDAPLTTLAYAVNGRFTRLENVPLPWRKTVEVPHQTPAADWRLRLTLPSGRIRYRVLVDGTETRNESHPVNTAFGYPYDVDTGGLVAATDIMTSGPLAGPGG</sequence>
<dbReference type="InterPro" id="IPR000719">
    <property type="entry name" value="Prot_kinase_dom"/>
</dbReference>
<evidence type="ECO:0000313" key="8">
    <source>
        <dbReference type="EMBL" id="AXK35565.1"/>
    </source>
</evidence>
<dbReference type="PROSITE" id="PS00107">
    <property type="entry name" value="PROTEIN_KINASE_ATP"/>
    <property type="match status" value="1"/>
</dbReference>
<keyword evidence="1" id="KW-0808">Transferase</keyword>
<dbReference type="EMBL" id="CP031320">
    <property type="protein sequence ID" value="AXK35565.1"/>
    <property type="molecule type" value="Genomic_DNA"/>
</dbReference>
<evidence type="ECO:0000256" key="3">
    <source>
        <dbReference type="ARBA" id="ARBA00022777"/>
    </source>
</evidence>
<evidence type="ECO:0000259" key="7">
    <source>
        <dbReference type="PROSITE" id="PS50011"/>
    </source>
</evidence>
<proteinExistence type="predicted"/>
<feature type="compositionally biased region" description="Acidic residues" evidence="6">
    <location>
        <begin position="240"/>
        <end position="254"/>
    </location>
</feature>
<keyword evidence="3 8" id="KW-0418">Kinase</keyword>
<accession>A0A345XV99</accession>
<dbReference type="GO" id="GO:0005524">
    <property type="term" value="F:ATP binding"/>
    <property type="evidence" value="ECO:0007669"/>
    <property type="project" value="UniProtKB-UniRule"/>
</dbReference>
<dbReference type="InterPro" id="IPR038468">
    <property type="entry name" value="MmpS_C"/>
</dbReference>
<dbReference type="KEGG" id="sarm:DVA86_25905"/>
<dbReference type="PROSITE" id="PS50011">
    <property type="entry name" value="PROTEIN_KINASE_DOM"/>
    <property type="match status" value="1"/>
</dbReference>
<keyword evidence="2 5" id="KW-0547">Nucleotide-binding</keyword>
<feature type="region of interest" description="Disordered" evidence="6">
    <location>
        <begin position="333"/>
        <end position="373"/>
    </location>
</feature>
<dbReference type="Gene3D" id="3.30.200.20">
    <property type="entry name" value="Phosphorylase Kinase, domain 1"/>
    <property type="match status" value="1"/>
</dbReference>
<dbReference type="Gene3D" id="1.10.510.10">
    <property type="entry name" value="Transferase(Phosphotransferase) domain 1"/>
    <property type="match status" value="1"/>
</dbReference>
<dbReference type="AlphaFoldDB" id="A0A345XV99"/>
<dbReference type="Gene3D" id="2.60.40.2880">
    <property type="entry name" value="MmpS1-5, C-terminal soluble domain"/>
    <property type="match status" value="1"/>
</dbReference>
<dbReference type="PROSITE" id="PS00109">
    <property type="entry name" value="PROTEIN_KINASE_TYR"/>
    <property type="match status" value="1"/>
</dbReference>
<dbReference type="PANTHER" id="PTHR43289">
    <property type="entry name" value="MITOGEN-ACTIVATED PROTEIN KINASE KINASE KINASE 20-RELATED"/>
    <property type="match status" value="1"/>
</dbReference>
<gene>
    <name evidence="8" type="ORF">DVA86_25905</name>
</gene>
<dbReference type="Proteomes" id="UP000254425">
    <property type="component" value="Chromosome"/>
</dbReference>
<dbReference type="InterPro" id="IPR011009">
    <property type="entry name" value="Kinase-like_dom_sf"/>
</dbReference>
<name>A0A345XV99_9ACTN</name>
<keyword evidence="9" id="KW-1185">Reference proteome</keyword>
<keyword evidence="4 5" id="KW-0067">ATP-binding</keyword>
<feature type="compositionally biased region" description="Low complexity" evidence="6">
    <location>
        <begin position="255"/>
        <end position="269"/>
    </location>
</feature>
<reference evidence="8 9" key="1">
    <citation type="submission" date="2018-07" db="EMBL/GenBank/DDBJ databases">
        <title>Draft genome of the type strain Streptomyces armeniacus ATCC 15676.</title>
        <authorList>
            <person name="Labana P."/>
            <person name="Gosse J.T."/>
            <person name="Boddy C.N."/>
        </authorList>
    </citation>
    <scope>NUCLEOTIDE SEQUENCE [LARGE SCALE GENOMIC DNA]</scope>
    <source>
        <strain evidence="8 9">ATCC 15676</strain>
    </source>
</reference>
<evidence type="ECO:0000256" key="1">
    <source>
        <dbReference type="ARBA" id="ARBA00022679"/>
    </source>
</evidence>
<evidence type="ECO:0000313" key="9">
    <source>
        <dbReference type="Proteomes" id="UP000254425"/>
    </source>
</evidence>